<evidence type="ECO:0000313" key="2">
    <source>
        <dbReference type="EnsemblMetazoa" id="PPA02637.1"/>
    </source>
</evidence>
<feature type="compositionally biased region" description="Acidic residues" evidence="1">
    <location>
        <begin position="181"/>
        <end position="240"/>
    </location>
</feature>
<feature type="region of interest" description="Disordered" evidence="1">
    <location>
        <begin position="167"/>
        <end position="240"/>
    </location>
</feature>
<reference evidence="3" key="1">
    <citation type="journal article" date="2008" name="Nat. Genet.">
        <title>The Pristionchus pacificus genome provides a unique perspective on nematode lifestyle and parasitism.</title>
        <authorList>
            <person name="Dieterich C."/>
            <person name="Clifton S.W."/>
            <person name="Schuster L.N."/>
            <person name="Chinwalla A."/>
            <person name="Delehaunty K."/>
            <person name="Dinkelacker I."/>
            <person name="Fulton L."/>
            <person name="Fulton R."/>
            <person name="Godfrey J."/>
            <person name="Minx P."/>
            <person name="Mitreva M."/>
            <person name="Roeseler W."/>
            <person name="Tian H."/>
            <person name="Witte H."/>
            <person name="Yang S.P."/>
            <person name="Wilson R.K."/>
            <person name="Sommer R.J."/>
        </authorList>
    </citation>
    <scope>NUCLEOTIDE SEQUENCE [LARGE SCALE GENOMIC DNA]</scope>
    <source>
        <strain evidence="3">PS312</strain>
    </source>
</reference>
<dbReference type="AlphaFoldDB" id="A0A2A6BPY9"/>
<evidence type="ECO:0000313" key="3">
    <source>
        <dbReference type="Proteomes" id="UP000005239"/>
    </source>
</evidence>
<evidence type="ECO:0000256" key="1">
    <source>
        <dbReference type="SAM" id="MobiDB-lite"/>
    </source>
</evidence>
<dbReference type="Proteomes" id="UP000005239">
    <property type="component" value="Unassembled WGS sequence"/>
</dbReference>
<sequence>MATLLAIAGTIPSKQQHHHSHSDTYVCPLLALEEYDGRPMPALPVHCVIESVHKHGFEYTRRCILRACDLAHFQHRQDVLSIHNFEQSERNVNRKLARATPSQKNKIMAQPFPFIDFRVPGDDDYYARYREWRMRRTRKNSTGNSTDSESSDESLENLTIRDEVAEDLPTSFEGFQSGTESELDLSDEDEEDDEVDVIGDVVDSGDETEREEEDEDGSDLSEGEIDYESDVESDEEIRVD</sequence>
<dbReference type="EnsemblMetazoa" id="PPA02637.1">
    <property type="protein sequence ID" value="PPA02637.1"/>
    <property type="gene ID" value="WBGene00092191"/>
</dbReference>
<reference evidence="2" key="2">
    <citation type="submission" date="2022-06" db="UniProtKB">
        <authorList>
            <consortium name="EnsemblMetazoa"/>
        </authorList>
    </citation>
    <scope>IDENTIFICATION</scope>
    <source>
        <strain evidence="2">PS312</strain>
    </source>
</reference>
<proteinExistence type="predicted"/>
<keyword evidence="3" id="KW-1185">Reference proteome</keyword>
<accession>A0A2A6BPY9</accession>
<gene>
    <name evidence="2" type="primary">WBGene00092191</name>
</gene>
<organism evidence="2 3">
    <name type="scientific">Pristionchus pacificus</name>
    <name type="common">Parasitic nematode worm</name>
    <dbReference type="NCBI Taxonomy" id="54126"/>
    <lineage>
        <taxon>Eukaryota</taxon>
        <taxon>Metazoa</taxon>
        <taxon>Ecdysozoa</taxon>
        <taxon>Nematoda</taxon>
        <taxon>Chromadorea</taxon>
        <taxon>Rhabditida</taxon>
        <taxon>Rhabditina</taxon>
        <taxon>Diplogasteromorpha</taxon>
        <taxon>Diplogasteroidea</taxon>
        <taxon>Neodiplogasteridae</taxon>
        <taxon>Pristionchus</taxon>
    </lineage>
</organism>
<protein>
    <submittedName>
        <fullName evidence="2">Uncharacterized protein</fullName>
    </submittedName>
</protein>
<accession>A0A8R1U3S6</accession>
<name>A0A2A6BPY9_PRIPA</name>